<dbReference type="SMART" id="SM00866">
    <property type="entry name" value="UTRA"/>
    <property type="match status" value="1"/>
</dbReference>
<dbReference type="Pfam" id="PF07702">
    <property type="entry name" value="UTRA"/>
    <property type="match status" value="1"/>
</dbReference>
<dbReference type="Gene3D" id="3.40.1410.10">
    <property type="entry name" value="Chorismate lyase-like"/>
    <property type="match status" value="1"/>
</dbReference>
<dbReference type="AlphaFoldDB" id="A0A918GIQ1"/>
<evidence type="ECO:0000313" key="5">
    <source>
        <dbReference type="EMBL" id="GGS37473.1"/>
    </source>
</evidence>
<evidence type="ECO:0000256" key="2">
    <source>
        <dbReference type="ARBA" id="ARBA00023125"/>
    </source>
</evidence>
<dbReference type="InterPro" id="IPR011663">
    <property type="entry name" value="UTRA"/>
</dbReference>
<dbReference type="InterPro" id="IPR028978">
    <property type="entry name" value="Chorismate_lyase_/UTRA_dom_sf"/>
</dbReference>
<proteinExistence type="predicted"/>
<evidence type="ECO:0000256" key="1">
    <source>
        <dbReference type="ARBA" id="ARBA00023015"/>
    </source>
</evidence>
<reference evidence="5" key="1">
    <citation type="journal article" date="2014" name="Int. J. Syst. Evol. Microbiol.">
        <title>Complete genome sequence of Corynebacterium casei LMG S-19264T (=DSM 44701T), isolated from a smear-ripened cheese.</title>
        <authorList>
            <consortium name="US DOE Joint Genome Institute (JGI-PGF)"/>
            <person name="Walter F."/>
            <person name="Albersmeier A."/>
            <person name="Kalinowski J."/>
            <person name="Ruckert C."/>
        </authorList>
    </citation>
    <scope>NUCLEOTIDE SEQUENCE</scope>
    <source>
        <strain evidence="5">JCM 4234</strain>
    </source>
</reference>
<organism evidence="5 6">
    <name type="scientific">Streptomyces griseoviridis</name>
    <dbReference type="NCBI Taxonomy" id="45398"/>
    <lineage>
        <taxon>Bacteria</taxon>
        <taxon>Bacillati</taxon>
        <taxon>Actinomycetota</taxon>
        <taxon>Actinomycetes</taxon>
        <taxon>Kitasatosporales</taxon>
        <taxon>Streptomycetaceae</taxon>
        <taxon>Streptomyces</taxon>
    </lineage>
</organism>
<keyword evidence="2" id="KW-0238">DNA-binding</keyword>
<dbReference type="InterPro" id="IPR050679">
    <property type="entry name" value="Bact_HTH_transcr_reg"/>
</dbReference>
<protein>
    <submittedName>
        <fullName evidence="5">Transcriptional regulator</fullName>
    </submittedName>
</protein>
<feature type="domain" description="HTH gntR-type" evidence="4">
    <location>
        <begin position="2"/>
        <end position="70"/>
    </location>
</feature>
<dbReference type="PANTHER" id="PTHR44846:SF17">
    <property type="entry name" value="GNTR-FAMILY TRANSCRIPTIONAL REGULATOR"/>
    <property type="match status" value="1"/>
</dbReference>
<dbReference type="InterPro" id="IPR036390">
    <property type="entry name" value="WH_DNA-bd_sf"/>
</dbReference>
<comment type="caution">
    <text evidence="5">The sequence shown here is derived from an EMBL/GenBank/DDBJ whole genome shotgun (WGS) entry which is preliminary data.</text>
</comment>
<dbReference type="CDD" id="cd07377">
    <property type="entry name" value="WHTH_GntR"/>
    <property type="match status" value="1"/>
</dbReference>
<gene>
    <name evidence="5" type="ORF">GCM10010238_28630</name>
</gene>
<dbReference type="SUPFAM" id="SSF46785">
    <property type="entry name" value="Winged helix' DNA-binding domain"/>
    <property type="match status" value="1"/>
</dbReference>
<dbReference type="PANTHER" id="PTHR44846">
    <property type="entry name" value="MANNOSYL-D-GLYCERATE TRANSPORT/METABOLISM SYSTEM REPRESSOR MNGR-RELATED"/>
    <property type="match status" value="1"/>
</dbReference>
<dbReference type="GO" id="GO:0003700">
    <property type="term" value="F:DNA-binding transcription factor activity"/>
    <property type="evidence" value="ECO:0007669"/>
    <property type="project" value="InterPro"/>
</dbReference>
<dbReference type="GO" id="GO:0003677">
    <property type="term" value="F:DNA binding"/>
    <property type="evidence" value="ECO:0007669"/>
    <property type="project" value="UniProtKB-KW"/>
</dbReference>
<reference evidence="5" key="2">
    <citation type="submission" date="2020-09" db="EMBL/GenBank/DDBJ databases">
        <authorList>
            <person name="Sun Q."/>
            <person name="Ohkuma M."/>
        </authorList>
    </citation>
    <scope>NUCLEOTIDE SEQUENCE</scope>
    <source>
        <strain evidence="5">JCM 4234</strain>
    </source>
</reference>
<dbReference type="Gene3D" id="1.10.10.10">
    <property type="entry name" value="Winged helix-like DNA-binding domain superfamily/Winged helix DNA-binding domain"/>
    <property type="match status" value="1"/>
</dbReference>
<dbReference type="SUPFAM" id="SSF64288">
    <property type="entry name" value="Chorismate lyase-like"/>
    <property type="match status" value="1"/>
</dbReference>
<dbReference type="SMART" id="SM00345">
    <property type="entry name" value="HTH_GNTR"/>
    <property type="match status" value="1"/>
</dbReference>
<dbReference type="PROSITE" id="PS50949">
    <property type="entry name" value="HTH_GNTR"/>
    <property type="match status" value="1"/>
</dbReference>
<keyword evidence="1" id="KW-0805">Transcription regulation</keyword>
<dbReference type="Pfam" id="PF00392">
    <property type="entry name" value="GntR"/>
    <property type="match status" value="1"/>
</dbReference>
<evidence type="ECO:0000259" key="4">
    <source>
        <dbReference type="PROSITE" id="PS50949"/>
    </source>
</evidence>
<accession>A0A918GIQ1</accession>
<keyword evidence="6" id="KW-1185">Reference proteome</keyword>
<sequence>MAKAYETIADTLRAEIRSGRPAPGARLASEDELSDRFGYSVPTVREGLRVLQSEGLIEKVHGRGSFVRAPRPRVRRTNARHQWEKDRARAPEPVRLETGATEHDTGLDLGDLRFSAVYREIEAPRDLAGAMGVEPGTPLVERSYRTRYERERVPVNLSTSYLVRAQVEGNPDLLDAAREPWPGGTWHQLATVGIEIDRVEERVMARPPTSEEAAELGLPPGTSVLVLHKTCYDTGNRVVETSRVVLPGDRTELLFTTPLERWRAE</sequence>
<evidence type="ECO:0000256" key="3">
    <source>
        <dbReference type="ARBA" id="ARBA00023163"/>
    </source>
</evidence>
<dbReference type="Proteomes" id="UP000653493">
    <property type="component" value="Unassembled WGS sequence"/>
</dbReference>
<dbReference type="GO" id="GO:0045892">
    <property type="term" value="P:negative regulation of DNA-templated transcription"/>
    <property type="evidence" value="ECO:0007669"/>
    <property type="project" value="TreeGrafter"/>
</dbReference>
<evidence type="ECO:0000313" key="6">
    <source>
        <dbReference type="Proteomes" id="UP000653493"/>
    </source>
</evidence>
<dbReference type="EMBL" id="BMSL01000006">
    <property type="protein sequence ID" value="GGS37473.1"/>
    <property type="molecule type" value="Genomic_DNA"/>
</dbReference>
<dbReference type="InterPro" id="IPR000524">
    <property type="entry name" value="Tscrpt_reg_HTH_GntR"/>
</dbReference>
<keyword evidence="3" id="KW-0804">Transcription</keyword>
<name>A0A918GIQ1_STRGD</name>
<dbReference type="InterPro" id="IPR036388">
    <property type="entry name" value="WH-like_DNA-bd_sf"/>
</dbReference>